<evidence type="ECO:0000313" key="8">
    <source>
        <dbReference type="EMBL" id="MFE8700717.1"/>
    </source>
</evidence>
<dbReference type="InterPro" id="IPR051313">
    <property type="entry name" value="Bact_iron-sidero_bind"/>
</dbReference>
<feature type="signal peptide" evidence="6">
    <location>
        <begin position="1"/>
        <end position="22"/>
    </location>
</feature>
<dbReference type="CDD" id="cd01140">
    <property type="entry name" value="FatB"/>
    <property type="match status" value="1"/>
</dbReference>
<comment type="subcellular location">
    <subcellularLocation>
        <location evidence="1">Cell membrane</location>
        <topology evidence="1">Lipid-anchor</topology>
    </subcellularLocation>
</comment>
<dbReference type="InterPro" id="IPR033870">
    <property type="entry name" value="FatB"/>
</dbReference>
<comment type="caution">
    <text evidence="8">The sequence shown here is derived from an EMBL/GenBank/DDBJ whole genome shotgun (WGS) entry which is preliminary data.</text>
</comment>
<comment type="similarity">
    <text evidence="2">Belongs to the bacterial solute-binding protein 8 family.</text>
</comment>
<feature type="chain" id="PRO_5046205355" evidence="6">
    <location>
        <begin position="23"/>
        <end position="326"/>
    </location>
</feature>
<dbReference type="RefSeq" id="WP_389360171.1">
    <property type="nucleotide sequence ID" value="NZ_JBIACK010000003.1"/>
</dbReference>
<dbReference type="PROSITE" id="PS51257">
    <property type="entry name" value="PROKAR_LIPOPROTEIN"/>
    <property type="match status" value="1"/>
</dbReference>
<accession>A0ABW6KAY1</accession>
<gene>
    <name evidence="8" type="ORF">ACFYKX_08835</name>
</gene>
<evidence type="ECO:0000256" key="5">
    <source>
        <dbReference type="SAM" id="MobiDB-lite"/>
    </source>
</evidence>
<dbReference type="PANTHER" id="PTHR30532:SF28">
    <property type="entry name" value="PETROBACTIN-BINDING PROTEIN YCLQ"/>
    <property type="match status" value="1"/>
</dbReference>
<keyword evidence="4 6" id="KW-0732">Signal</keyword>
<dbReference type="EMBL" id="JBIACK010000003">
    <property type="protein sequence ID" value="MFE8700717.1"/>
    <property type="molecule type" value="Genomic_DNA"/>
</dbReference>
<dbReference type="Proteomes" id="UP001601059">
    <property type="component" value="Unassembled WGS sequence"/>
</dbReference>
<feature type="region of interest" description="Disordered" evidence="5">
    <location>
        <begin position="28"/>
        <end position="48"/>
    </location>
</feature>
<organism evidence="8 9">
    <name type="scientific">Cytobacillus spartinae</name>
    <dbReference type="NCBI Taxonomy" id="3299023"/>
    <lineage>
        <taxon>Bacteria</taxon>
        <taxon>Bacillati</taxon>
        <taxon>Bacillota</taxon>
        <taxon>Bacilli</taxon>
        <taxon>Bacillales</taxon>
        <taxon>Bacillaceae</taxon>
        <taxon>Cytobacillus</taxon>
    </lineage>
</organism>
<evidence type="ECO:0000256" key="1">
    <source>
        <dbReference type="ARBA" id="ARBA00004193"/>
    </source>
</evidence>
<dbReference type="SUPFAM" id="SSF53807">
    <property type="entry name" value="Helical backbone' metal receptor"/>
    <property type="match status" value="1"/>
</dbReference>
<dbReference type="PANTHER" id="PTHR30532">
    <property type="entry name" value="IRON III DICITRATE-BINDING PERIPLASMIC PROTEIN"/>
    <property type="match status" value="1"/>
</dbReference>
<keyword evidence="3" id="KW-0813">Transport</keyword>
<dbReference type="PROSITE" id="PS50983">
    <property type="entry name" value="FE_B12_PBP"/>
    <property type="match status" value="1"/>
</dbReference>
<proteinExistence type="inferred from homology"/>
<feature type="compositionally biased region" description="Basic and acidic residues" evidence="5">
    <location>
        <begin position="30"/>
        <end position="40"/>
    </location>
</feature>
<dbReference type="Pfam" id="PF01497">
    <property type="entry name" value="Peripla_BP_2"/>
    <property type="match status" value="1"/>
</dbReference>
<sequence length="326" mass="35081">MKKNLLLTLFTAMLVMFLAACGSDNTEEASNERAETKTESEQAAAEPEELTIKHDLGEAVVQKNPETVVVFDFGALDILDKLGVEVDGVPQGGTFPKYLSKFAGEEYENVGSLKEPDFEAIYGMEPDLILISGRQSAAYEELNKIAPTVFVGVDNAKYMESFTHNVNTLAEIFGKEAEAETELAKINEAIDSLKAVTAADDKKGLVTLTTGGKLSAYGPGSRFGILHDVFGVKPADENIEASTHGMSVTFEYIAETNPDYLFVVDRDAVVEGNGTAADMFDNELVNKTNAAKNGKIIYLDPALWYIAGGGLTSVAQQVAEIEAALK</sequence>
<dbReference type="InterPro" id="IPR002491">
    <property type="entry name" value="ABC_transptr_periplasmic_BD"/>
</dbReference>
<evidence type="ECO:0000256" key="6">
    <source>
        <dbReference type="SAM" id="SignalP"/>
    </source>
</evidence>
<evidence type="ECO:0000256" key="4">
    <source>
        <dbReference type="ARBA" id="ARBA00022729"/>
    </source>
</evidence>
<reference evidence="8 9" key="1">
    <citation type="submission" date="2024-08" db="EMBL/GenBank/DDBJ databases">
        <title>Two novel Cytobacillus novel species.</title>
        <authorList>
            <person name="Liu G."/>
        </authorList>
    </citation>
    <scope>NUCLEOTIDE SEQUENCE [LARGE SCALE GENOMIC DNA]</scope>
    <source>
        <strain evidence="8 9">FJAT-54145</strain>
    </source>
</reference>
<evidence type="ECO:0000313" key="9">
    <source>
        <dbReference type="Proteomes" id="UP001601059"/>
    </source>
</evidence>
<feature type="domain" description="Fe/B12 periplasmic-binding" evidence="7">
    <location>
        <begin position="67"/>
        <end position="326"/>
    </location>
</feature>
<protein>
    <submittedName>
        <fullName evidence="8">Siderophore ABC transporter substrate-binding protein</fullName>
    </submittedName>
</protein>
<evidence type="ECO:0000256" key="3">
    <source>
        <dbReference type="ARBA" id="ARBA00022448"/>
    </source>
</evidence>
<keyword evidence="9" id="KW-1185">Reference proteome</keyword>
<name>A0ABW6KAY1_9BACI</name>
<evidence type="ECO:0000256" key="2">
    <source>
        <dbReference type="ARBA" id="ARBA00008814"/>
    </source>
</evidence>
<evidence type="ECO:0000259" key="7">
    <source>
        <dbReference type="PROSITE" id="PS50983"/>
    </source>
</evidence>
<dbReference type="Gene3D" id="3.40.50.1980">
    <property type="entry name" value="Nitrogenase molybdenum iron protein domain"/>
    <property type="match status" value="2"/>
</dbReference>